<dbReference type="SUPFAM" id="SSF56801">
    <property type="entry name" value="Acetyl-CoA synthetase-like"/>
    <property type="match status" value="1"/>
</dbReference>
<comment type="caution">
    <text evidence="4">The sequence shown here is derived from an EMBL/GenBank/DDBJ whole genome shotgun (WGS) entry which is preliminary data.</text>
</comment>
<dbReference type="InterPro" id="IPR049623">
    <property type="entry name" value="PA_CoA_lig_proteobact_actino"/>
</dbReference>
<dbReference type="Gene3D" id="3.30.300.30">
    <property type="match status" value="1"/>
</dbReference>
<dbReference type="RefSeq" id="WP_371753604.1">
    <property type="nucleotide sequence ID" value="NZ_JAYJLD010000008.1"/>
</dbReference>
<dbReference type="EC" id="6.2.1.30" evidence="1"/>
<comment type="function">
    <text evidence="1">Catalyzes the activation of phenylacetic acid (PA) to phenylacetyl-CoA (PA-CoA).</text>
</comment>
<dbReference type="NCBIfam" id="TIGR02155">
    <property type="entry name" value="PA_CoA_ligase"/>
    <property type="match status" value="1"/>
</dbReference>
<protein>
    <recommendedName>
        <fullName evidence="1">Phenylacetate-coenzyme A ligase</fullName>
        <ecNumber evidence="1">6.2.1.30</ecNumber>
    </recommendedName>
    <alternativeName>
        <fullName evidence="1">Phenylacetyl-CoA ligase</fullName>
    </alternativeName>
</protein>
<evidence type="ECO:0000259" key="3">
    <source>
        <dbReference type="Pfam" id="PF14535"/>
    </source>
</evidence>
<reference evidence="4" key="1">
    <citation type="submission" date="2023-12" db="EMBL/GenBank/DDBJ databases">
        <title>Fervidustalea candida gen. nov., sp. nov., a novel member of the family Paenibacillaceae isolated from a geothermal area.</title>
        <authorList>
            <person name="Li W.-J."/>
            <person name="Jiao J.-Y."/>
            <person name="Chen Y."/>
        </authorList>
    </citation>
    <scope>NUCLEOTIDE SEQUENCE</scope>
    <source>
        <strain evidence="4">SYSU GA230002</strain>
    </source>
</reference>
<dbReference type="Gene3D" id="3.40.50.12780">
    <property type="entry name" value="N-terminal domain of ligase-like"/>
    <property type="match status" value="1"/>
</dbReference>
<comment type="similarity">
    <text evidence="1">Belongs to the phenylacetyl-CoA ligase family.</text>
</comment>
<dbReference type="Pfam" id="PF00501">
    <property type="entry name" value="AMP-binding"/>
    <property type="match status" value="1"/>
</dbReference>
<evidence type="ECO:0000256" key="1">
    <source>
        <dbReference type="PIRNR" id="PIRNR006444"/>
    </source>
</evidence>
<dbReference type="InterPro" id="IPR028154">
    <property type="entry name" value="AMP-dep_Lig_C"/>
</dbReference>
<evidence type="ECO:0000259" key="2">
    <source>
        <dbReference type="Pfam" id="PF00501"/>
    </source>
</evidence>
<name>A0ABU5ZG53_9BACL</name>
<dbReference type="InterPro" id="IPR042099">
    <property type="entry name" value="ANL_N_sf"/>
</dbReference>
<evidence type="ECO:0000313" key="4">
    <source>
        <dbReference type="EMBL" id="MEB3101486.1"/>
    </source>
</evidence>
<keyword evidence="1 4" id="KW-0436">Ligase</keyword>
<dbReference type="Proteomes" id="UP001310386">
    <property type="component" value="Unassembled WGS sequence"/>
</dbReference>
<gene>
    <name evidence="4" type="primary">paaK</name>
    <name evidence="4" type="ORF">VF724_07395</name>
</gene>
<comment type="pathway">
    <text evidence="1">Aromatic compound metabolism; phenylacetate degradation.</text>
</comment>
<dbReference type="PANTHER" id="PTHR43439:SF1">
    <property type="entry name" value="PHENYLACETATE-COENZYME A LIGASE"/>
    <property type="match status" value="1"/>
</dbReference>
<sequence length="439" mass="48750">MIFNVPMETMPREELFKLQLERLRDTIRKAYERVPFHKQNFDKAAIKPEDIRSLEDLQKVPFMKKTDLRENYPFNLFAVDMKDVVRIHGSSGTKGKPTVVGYTKNDIDNWAEIVARSICAAGGLPGDIFHNGYGYGLFTGGLGLHYGIERLGAVAVPVSGGNTPRQITLIQDFKPRGISATPSYVLNIVEEMKKMGLDPRDTSLEYGIFGAEPWSEEMRVQLEESLGIKAIDIYGLSEVMGPGVSIECIEAQDGLHIAEDHFLAEIIDPETGEVLPNGETGELVFTSLTKEAFPVIRYRTGDIASLNPEKCQCGRTSMRMSRIKGRVDDMLIIRGVNVFPTEIEAVLLSFKELAPHYQVVIERDGALDRFEVHCELTAAYIQQSAAADNNPEYSALIQEIGTAMKNALGVSISLSIKQPNSIPRSDGKAVRIVDNRKRG</sequence>
<dbReference type="EMBL" id="JAYJLD010000008">
    <property type="protein sequence ID" value="MEB3101486.1"/>
    <property type="molecule type" value="Genomic_DNA"/>
</dbReference>
<dbReference type="PANTHER" id="PTHR43439">
    <property type="entry name" value="PHENYLACETATE-COENZYME A LIGASE"/>
    <property type="match status" value="1"/>
</dbReference>
<keyword evidence="1" id="KW-0547">Nucleotide-binding</keyword>
<dbReference type="CDD" id="cd05913">
    <property type="entry name" value="PaaK"/>
    <property type="match status" value="1"/>
</dbReference>
<dbReference type="InterPro" id="IPR045851">
    <property type="entry name" value="AMP-bd_C_sf"/>
</dbReference>
<feature type="domain" description="AMP-dependent ligase C-terminal" evidence="3">
    <location>
        <begin position="335"/>
        <end position="436"/>
    </location>
</feature>
<dbReference type="Pfam" id="PF14535">
    <property type="entry name" value="AMP-binding_C_2"/>
    <property type="match status" value="1"/>
</dbReference>
<dbReference type="GO" id="GO:0047475">
    <property type="term" value="F:phenylacetate-CoA ligase activity"/>
    <property type="evidence" value="ECO:0007669"/>
    <property type="project" value="UniProtKB-EC"/>
</dbReference>
<accession>A0ABU5ZG53</accession>
<keyword evidence="5" id="KW-1185">Reference proteome</keyword>
<dbReference type="InterPro" id="IPR000873">
    <property type="entry name" value="AMP-dep_synth/lig_dom"/>
</dbReference>
<organism evidence="4 5">
    <name type="scientific">Ferviditalea candida</name>
    <dbReference type="NCBI Taxonomy" id="3108399"/>
    <lineage>
        <taxon>Bacteria</taxon>
        <taxon>Bacillati</taxon>
        <taxon>Bacillota</taxon>
        <taxon>Bacilli</taxon>
        <taxon>Bacillales</taxon>
        <taxon>Paenibacillaceae</taxon>
        <taxon>Ferviditalea</taxon>
    </lineage>
</organism>
<feature type="domain" description="AMP-dependent synthetase/ligase" evidence="2">
    <location>
        <begin position="75"/>
        <end position="286"/>
    </location>
</feature>
<evidence type="ECO:0000313" key="5">
    <source>
        <dbReference type="Proteomes" id="UP001310386"/>
    </source>
</evidence>
<dbReference type="PIRSF" id="PIRSF006444">
    <property type="entry name" value="PaaK"/>
    <property type="match status" value="1"/>
</dbReference>
<comment type="catalytic activity">
    <reaction evidence="1">
        <text>2-phenylacetate + ATP + CoA = phenylacetyl-CoA + AMP + diphosphate</text>
        <dbReference type="Rhea" id="RHEA:20956"/>
        <dbReference type="ChEBI" id="CHEBI:18401"/>
        <dbReference type="ChEBI" id="CHEBI:30616"/>
        <dbReference type="ChEBI" id="CHEBI:33019"/>
        <dbReference type="ChEBI" id="CHEBI:57287"/>
        <dbReference type="ChEBI" id="CHEBI:57390"/>
        <dbReference type="ChEBI" id="CHEBI:456215"/>
        <dbReference type="EC" id="6.2.1.30"/>
    </reaction>
</comment>
<dbReference type="InterPro" id="IPR011880">
    <property type="entry name" value="PA_CoA_ligase"/>
</dbReference>
<proteinExistence type="inferred from homology"/>
<dbReference type="InterPro" id="IPR051414">
    <property type="entry name" value="Adenylate-forming_Reductase"/>
</dbReference>